<evidence type="ECO:0000313" key="4">
    <source>
        <dbReference type="Proteomes" id="UP001230268"/>
    </source>
</evidence>
<dbReference type="SUPFAM" id="SSF117916">
    <property type="entry name" value="Fe-S cluster assembly (FSCA) domain-like"/>
    <property type="match status" value="1"/>
</dbReference>
<dbReference type="PANTHER" id="PTHR11178">
    <property type="entry name" value="IRON-SULFUR CLUSTER SCAFFOLD PROTEIN NFU-RELATED"/>
    <property type="match status" value="1"/>
</dbReference>
<gene>
    <name evidence="3" type="ORF">BgAZ_201590</name>
</gene>
<dbReference type="GO" id="GO:0016226">
    <property type="term" value="P:iron-sulfur cluster assembly"/>
    <property type="evidence" value="ECO:0007669"/>
    <property type="project" value="InterPro"/>
</dbReference>
<evidence type="ECO:0000313" key="3">
    <source>
        <dbReference type="EMBL" id="KAK1443283.1"/>
    </source>
</evidence>
<dbReference type="InterPro" id="IPR034904">
    <property type="entry name" value="FSCA_dom_sf"/>
</dbReference>
<dbReference type="Gene3D" id="3.30.300.130">
    <property type="entry name" value="Fe-S cluster assembly (FSCA)"/>
    <property type="match status" value="1"/>
</dbReference>
<dbReference type="GO" id="GO:0005739">
    <property type="term" value="C:mitochondrion"/>
    <property type="evidence" value="ECO:0007669"/>
    <property type="project" value="TreeGrafter"/>
</dbReference>
<dbReference type="Proteomes" id="UP001230268">
    <property type="component" value="Unassembled WGS sequence"/>
</dbReference>
<sequence length="114" mass="12744">MVDSFKLPSHGHREYRTKWNRLHASTESFLLDINKENVEKVLDLVRPQLEADGGGVSLMGIDDHEIKLRFDGACKACPYRLGTVSSVIESTLVKFLKAQEGKQITVKLVDGSDD</sequence>
<dbReference type="EMBL" id="JAVEPI010000002">
    <property type="protein sequence ID" value="KAK1443283.1"/>
    <property type="molecule type" value="Genomic_DNA"/>
</dbReference>
<dbReference type="GO" id="GO:0005506">
    <property type="term" value="F:iron ion binding"/>
    <property type="evidence" value="ECO:0007669"/>
    <property type="project" value="InterPro"/>
</dbReference>
<dbReference type="AlphaFoldDB" id="A0AAD8PDD1"/>
<feature type="domain" description="NIF system FeS cluster assembly NifU C-terminal" evidence="2">
    <location>
        <begin position="38"/>
        <end position="97"/>
    </location>
</feature>
<proteinExistence type="inferred from homology"/>
<protein>
    <recommendedName>
        <fullName evidence="2">NIF system FeS cluster assembly NifU C-terminal domain-containing protein</fullName>
    </recommendedName>
</protein>
<dbReference type="PANTHER" id="PTHR11178:SF25">
    <property type="entry name" value="NIFU-LIKE PROTEIN 3, CHLOROPLASTIC"/>
    <property type="match status" value="1"/>
</dbReference>
<reference evidence="3" key="1">
    <citation type="submission" date="2023-08" db="EMBL/GenBank/DDBJ databases">
        <title>Draft sequence of the Babesia gibsoni genome.</title>
        <authorList>
            <person name="Yamagishi J.Y."/>
            <person name="Xuan X.X."/>
        </authorList>
    </citation>
    <scope>NUCLEOTIDE SEQUENCE</scope>
    <source>
        <strain evidence="3">Azabu</strain>
    </source>
</reference>
<dbReference type="InterPro" id="IPR001075">
    <property type="entry name" value="NIF_FeS_clus_asmbl_NifU_C"/>
</dbReference>
<dbReference type="Pfam" id="PF01106">
    <property type="entry name" value="NifU"/>
    <property type="match status" value="1"/>
</dbReference>
<name>A0AAD8PDD1_BABGI</name>
<evidence type="ECO:0000259" key="2">
    <source>
        <dbReference type="Pfam" id="PF01106"/>
    </source>
</evidence>
<dbReference type="GO" id="GO:0051536">
    <property type="term" value="F:iron-sulfur cluster binding"/>
    <property type="evidence" value="ECO:0007669"/>
    <property type="project" value="InterPro"/>
</dbReference>
<evidence type="ECO:0000256" key="1">
    <source>
        <dbReference type="ARBA" id="ARBA00006420"/>
    </source>
</evidence>
<comment type="caution">
    <text evidence="3">The sequence shown here is derived from an EMBL/GenBank/DDBJ whole genome shotgun (WGS) entry which is preliminary data.</text>
</comment>
<organism evidence="3 4">
    <name type="scientific">Babesia gibsoni</name>
    <dbReference type="NCBI Taxonomy" id="33632"/>
    <lineage>
        <taxon>Eukaryota</taxon>
        <taxon>Sar</taxon>
        <taxon>Alveolata</taxon>
        <taxon>Apicomplexa</taxon>
        <taxon>Aconoidasida</taxon>
        <taxon>Piroplasmida</taxon>
        <taxon>Babesiidae</taxon>
        <taxon>Babesia</taxon>
    </lineage>
</organism>
<keyword evidence="4" id="KW-1185">Reference proteome</keyword>
<accession>A0AAD8PDD1</accession>
<comment type="similarity">
    <text evidence="1">Belongs to the NifU family.</text>
</comment>